<evidence type="ECO:0000256" key="8">
    <source>
        <dbReference type="SAM" id="SignalP"/>
    </source>
</evidence>
<dbReference type="STRING" id="106549.A0A540LD24"/>
<evidence type="ECO:0000256" key="1">
    <source>
        <dbReference type="ARBA" id="ARBA00004613"/>
    </source>
</evidence>
<keyword evidence="5" id="KW-0378">Hydrolase</keyword>
<evidence type="ECO:0008006" key="11">
    <source>
        <dbReference type="Google" id="ProtNLM"/>
    </source>
</evidence>
<dbReference type="Proteomes" id="UP000315295">
    <property type="component" value="Unassembled WGS sequence"/>
</dbReference>
<proteinExistence type="inferred from homology"/>
<evidence type="ECO:0000313" key="9">
    <source>
        <dbReference type="EMBL" id="TQD84378.1"/>
    </source>
</evidence>
<evidence type="ECO:0000256" key="7">
    <source>
        <dbReference type="ARBA" id="ARBA00023098"/>
    </source>
</evidence>
<dbReference type="InterPro" id="IPR051238">
    <property type="entry name" value="GDSL_esterase/lipase"/>
</dbReference>
<keyword evidence="6" id="KW-0442">Lipid degradation</keyword>
<comment type="similarity">
    <text evidence="2">Belongs to the 'GDSL' lipolytic enzyme family.</text>
</comment>
<dbReference type="GO" id="GO:0016042">
    <property type="term" value="P:lipid catabolic process"/>
    <property type="evidence" value="ECO:0007669"/>
    <property type="project" value="UniProtKB-KW"/>
</dbReference>
<dbReference type="GO" id="GO:0016787">
    <property type="term" value="F:hydrolase activity"/>
    <property type="evidence" value="ECO:0007669"/>
    <property type="project" value="UniProtKB-KW"/>
</dbReference>
<dbReference type="PANTHER" id="PTHR45650">
    <property type="entry name" value="GDSL-LIKE LIPASE/ACYLHYDROLASE-RELATED"/>
    <property type="match status" value="1"/>
</dbReference>
<comment type="subcellular location">
    <subcellularLocation>
        <location evidence="1">Secreted</location>
    </subcellularLocation>
</comment>
<feature type="signal peptide" evidence="8">
    <location>
        <begin position="1"/>
        <end position="24"/>
    </location>
</feature>
<gene>
    <name evidence="9" type="ORF">C1H46_030087</name>
</gene>
<dbReference type="GO" id="GO:0005576">
    <property type="term" value="C:extracellular region"/>
    <property type="evidence" value="ECO:0007669"/>
    <property type="project" value="UniProtKB-SubCell"/>
</dbReference>
<evidence type="ECO:0000256" key="6">
    <source>
        <dbReference type="ARBA" id="ARBA00022963"/>
    </source>
</evidence>
<evidence type="ECO:0000256" key="3">
    <source>
        <dbReference type="ARBA" id="ARBA00022525"/>
    </source>
</evidence>
<sequence length="90" mass="9878">MASRLFLLMSLIISFLFSPSNLLGFTVTEARVVPAMYVFGDSLVDVGNNNYLQFSFAKANFPHNGLDFPTKQPTGRFCNGKNAADLLGKL</sequence>
<organism evidence="9 10">
    <name type="scientific">Malus baccata</name>
    <name type="common">Siberian crab apple</name>
    <name type="synonym">Pyrus baccata</name>
    <dbReference type="NCBI Taxonomy" id="106549"/>
    <lineage>
        <taxon>Eukaryota</taxon>
        <taxon>Viridiplantae</taxon>
        <taxon>Streptophyta</taxon>
        <taxon>Embryophyta</taxon>
        <taxon>Tracheophyta</taxon>
        <taxon>Spermatophyta</taxon>
        <taxon>Magnoliopsida</taxon>
        <taxon>eudicotyledons</taxon>
        <taxon>Gunneridae</taxon>
        <taxon>Pentapetalae</taxon>
        <taxon>rosids</taxon>
        <taxon>fabids</taxon>
        <taxon>Rosales</taxon>
        <taxon>Rosaceae</taxon>
        <taxon>Amygdaloideae</taxon>
        <taxon>Maleae</taxon>
        <taxon>Malus</taxon>
    </lineage>
</organism>
<dbReference type="AlphaFoldDB" id="A0A540LD24"/>
<keyword evidence="7" id="KW-0443">Lipid metabolism</keyword>
<accession>A0A540LD24</accession>
<evidence type="ECO:0000313" key="10">
    <source>
        <dbReference type="Proteomes" id="UP000315295"/>
    </source>
</evidence>
<dbReference type="PANTHER" id="PTHR45650:SF8">
    <property type="entry name" value="GDSL ESTERASE_LIPASE"/>
    <property type="match status" value="1"/>
</dbReference>
<evidence type="ECO:0000256" key="2">
    <source>
        <dbReference type="ARBA" id="ARBA00008668"/>
    </source>
</evidence>
<dbReference type="Gene3D" id="3.40.50.1110">
    <property type="entry name" value="SGNH hydrolase"/>
    <property type="match status" value="1"/>
</dbReference>
<keyword evidence="10" id="KW-1185">Reference proteome</keyword>
<dbReference type="EMBL" id="VIEB01000640">
    <property type="protein sequence ID" value="TQD84378.1"/>
    <property type="molecule type" value="Genomic_DNA"/>
</dbReference>
<evidence type="ECO:0000256" key="4">
    <source>
        <dbReference type="ARBA" id="ARBA00022729"/>
    </source>
</evidence>
<protein>
    <recommendedName>
        <fullName evidence="11">GDSL esterase/lipase</fullName>
    </recommendedName>
</protein>
<dbReference type="InterPro" id="IPR036514">
    <property type="entry name" value="SGNH_hydro_sf"/>
</dbReference>
<comment type="caution">
    <text evidence="9">The sequence shown here is derived from an EMBL/GenBank/DDBJ whole genome shotgun (WGS) entry which is preliminary data.</text>
</comment>
<evidence type="ECO:0000256" key="5">
    <source>
        <dbReference type="ARBA" id="ARBA00022801"/>
    </source>
</evidence>
<name>A0A540LD24_MALBA</name>
<keyword evidence="3" id="KW-0964">Secreted</keyword>
<reference evidence="9 10" key="1">
    <citation type="journal article" date="2019" name="G3 (Bethesda)">
        <title>Sequencing of a Wild Apple (Malus baccata) Genome Unravels the Differences Between Cultivated and Wild Apple Species Regarding Disease Resistance and Cold Tolerance.</title>
        <authorList>
            <person name="Chen X."/>
        </authorList>
    </citation>
    <scope>NUCLEOTIDE SEQUENCE [LARGE SCALE GENOMIC DNA]</scope>
    <source>
        <strain evidence="10">cv. Shandingzi</strain>
        <tissue evidence="9">Leaves</tissue>
    </source>
</reference>
<feature type="chain" id="PRO_5021780855" description="GDSL esterase/lipase" evidence="8">
    <location>
        <begin position="25"/>
        <end position="90"/>
    </location>
</feature>
<keyword evidence="4 8" id="KW-0732">Signal</keyword>